<dbReference type="Gene3D" id="3.30.70.100">
    <property type="match status" value="1"/>
</dbReference>
<keyword evidence="1" id="KW-0479">Metal-binding</keyword>
<dbReference type="Pfam" id="PF00403">
    <property type="entry name" value="HMA"/>
    <property type="match status" value="1"/>
</dbReference>
<proteinExistence type="predicted"/>
<evidence type="ECO:0000256" key="1">
    <source>
        <dbReference type="ARBA" id="ARBA00022723"/>
    </source>
</evidence>
<dbReference type="InterPro" id="IPR006122">
    <property type="entry name" value="HMA_Cu_ion-bd"/>
</dbReference>
<comment type="caution">
    <text evidence="4">The sequence shown here is derived from an EMBL/GenBank/DDBJ whole genome shotgun (WGS) entry which is preliminary data.</text>
</comment>
<feature type="domain" description="HMA" evidence="3">
    <location>
        <begin position="27"/>
        <end position="93"/>
    </location>
</feature>
<dbReference type="InterPro" id="IPR006121">
    <property type="entry name" value="HMA_dom"/>
</dbReference>
<name>A0A0C1ZIU5_9BACT</name>
<dbReference type="EMBL" id="JMCC02000023">
    <property type="protein sequence ID" value="KIG17454.1"/>
    <property type="molecule type" value="Genomic_DNA"/>
</dbReference>
<evidence type="ECO:0000313" key="4">
    <source>
        <dbReference type="EMBL" id="KIG17454.1"/>
    </source>
</evidence>
<dbReference type="Proteomes" id="UP000031599">
    <property type="component" value="Unassembled WGS sequence"/>
</dbReference>
<dbReference type="PRINTS" id="PR00944">
    <property type="entry name" value="CUEXPORT"/>
</dbReference>
<evidence type="ECO:0000259" key="3">
    <source>
        <dbReference type="PROSITE" id="PS50846"/>
    </source>
</evidence>
<dbReference type="CDD" id="cd00371">
    <property type="entry name" value="HMA"/>
    <property type="match status" value="1"/>
</dbReference>
<evidence type="ECO:0000256" key="2">
    <source>
        <dbReference type="ARBA" id="ARBA00023008"/>
    </source>
</evidence>
<dbReference type="InterPro" id="IPR017969">
    <property type="entry name" value="Heavy-metal-associated_CS"/>
</dbReference>
<dbReference type="InterPro" id="IPR000428">
    <property type="entry name" value="Cu-bd"/>
</dbReference>
<dbReference type="GO" id="GO:0006825">
    <property type="term" value="P:copper ion transport"/>
    <property type="evidence" value="ECO:0007669"/>
    <property type="project" value="InterPro"/>
</dbReference>
<protein>
    <recommendedName>
        <fullName evidence="3">HMA domain-containing protein</fullName>
    </recommendedName>
</protein>
<reference evidence="4 5" key="1">
    <citation type="submission" date="2014-12" db="EMBL/GenBank/DDBJ databases">
        <title>Genome assembly of Enhygromyxa salina DSM 15201.</title>
        <authorList>
            <person name="Sharma G."/>
            <person name="Subramanian S."/>
        </authorList>
    </citation>
    <scope>NUCLEOTIDE SEQUENCE [LARGE SCALE GENOMIC DNA]</scope>
    <source>
        <strain evidence="4 5">DSM 15201</strain>
    </source>
</reference>
<dbReference type="SUPFAM" id="SSF55008">
    <property type="entry name" value="HMA, heavy metal-associated domain"/>
    <property type="match status" value="1"/>
</dbReference>
<dbReference type="RefSeq" id="WP_052548248.1">
    <property type="nucleotide sequence ID" value="NZ_JMCC02000023.1"/>
</dbReference>
<dbReference type="NCBIfam" id="TIGR00003">
    <property type="entry name" value="copper ion binding protein"/>
    <property type="match status" value="1"/>
</dbReference>
<dbReference type="GO" id="GO:0005507">
    <property type="term" value="F:copper ion binding"/>
    <property type="evidence" value="ECO:0007669"/>
    <property type="project" value="InterPro"/>
</dbReference>
<evidence type="ECO:0000313" key="5">
    <source>
        <dbReference type="Proteomes" id="UP000031599"/>
    </source>
</evidence>
<keyword evidence="2" id="KW-0186">Copper</keyword>
<dbReference type="FunFam" id="3.30.70.100:FF:000043">
    <property type="entry name" value="Copper-transporting ATPase 2"/>
    <property type="match status" value="1"/>
</dbReference>
<gene>
    <name evidence="4" type="ORF">DB30_03155</name>
</gene>
<dbReference type="PROSITE" id="PS51257">
    <property type="entry name" value="PROKAR_LIPOPROTEIN"/>
    <property type="match status" value="1"/>
</dbReference>
<dbReference type="PROSITE" id="PS01047">
    <property type="entry name" value="HMA_1"/>
    <property type="match status" value="1"/>
</dbReference>
<dbReference type="AlphaFoldDB" id="A0A0C1ZIU5"/>
<dbReference type="PROSITE" id="PS50846">
    <property type="entry name" value="HMA_2"/>
    <property type="match status" value="1"/>
</dbReference>
<accession>A0A0C1ZIU5</accession>
<organism evidence="4 5">
    <name type="scientific">Enhygromyxa salina</name>
    <dbReference type="NCBI Taxonomy" id="215803"/>
    <lineage>
        <taxon>Bacteria</taxon>
        <taxon>Pseudomonadati</taxon>
        <taxon>Myxococcota</taxon>
        <taxon>Polyangia</taxon>
        <taxon>Nannocystales</taxon>
        <taxon>Nannocystaceae</taxon>
        <taxon>Enhygromyxa</taxon>
    </lineage>
</organism>
<dbReference type="InterPro" id="IPR036163">
    <property type="entry name" value="HMA_dom_sf"/>
</dbReference>
<sequence length="102" mass="10899">MPVVRRLFPLALCLALLMGCRGEPQIMRVELAVAGMTCDSCVQAITHEVGRLEGVRSVEVDLEAGTAVVTFTQGEIELAAIEQTIEKIGYDAEPGVATVENP</sequence>